<dbReference type="AlphaFoldDB" id="A0A0D2LNN7"/>
<gene>
    <name evidence="1" type="ORF">HYPSUDRAFT_60524</name>
</gene>
<protein>
    <submittedName>
        <fullName evidence="1">Uncharacterized protein</fullName>
    </submittedName>
</protein>
<dbReference type="Proteomes" id="UP000054270">
    <property type="component" value="Unassembled WGS sequence"/>
</dbReference>
<name>A0A0D2LNN7_HYPSF</name>
<proteinExistence type="predicted"/>
<keyword evidence="2" id="KW-1185">Reference proteome</keyword>
<evidence type="ECO:0000313" key="2">
    <source>
        <dbReference type="Proteomes" id="UP000054270"/>
    </source>
</evidence>
<reference evidence="2" key="1">
    <citation type="submission" date="2014-04" db="EMBL/GenBank/DDBJ databases">
        <title>Evolutionary Origins and Diversification of the Mycorrhizal Mutualists.</title>
        <authorList>
            <consortium name="DOE Joint Genome Institute"/>
            <consortium name="Mycorrhizal Genomics Consortium"/>
            <person name="Kohler A."/>
            <person name="Kuo A."/>
            <person name="Nagy L.G."/>
            <person name="Floudas D."/>
            <person name="Copeland A."/>
            <person name="Barry K.W."/>
            <person name="Cichocki N."/>
            <person name="Veneault-Fourrey C."/>
            <person name="LaButti K."/>
            <person name="Lindquist E.A."/>
            <person name="Lipzen A."/>
            <person name="Lundell T."/>
            <person name="Morin E."/>
            <person name="Murat C."/>
            <person name="Riley R."/>
            <person name="Ohm R."/>
            <person name="Sun H."/>
            <person name="Tunlid A."/>
            <person name="Henrissat B."/>
            <person name="Grigoriev I.V."/>
            <person name="Hibbett D.S."/>
            <person name="Martin F."/>
        </authorList>
    </citation>
    <scope>NUCLEOTIDE SEQUENCE [LARGE SCALE GENOMIC DNA]</scope>
    <source>
        <strain evidence="2">FD-334 SS-4</strain>
    </source>
</reference>
<organism evidence="1 2">
    <name type="scientific">Hypholoma sublateritium (strain FD-334 SS-4)</name>
    <dbReference type="NCBI Taxonomy" id="945553"/>
    <lineage>
        <taxon>Eukaryota</taxon>
        <taxon>Fungi</taxon>
        <taxon>Dikarya</taxon>
        <taxon>Basidiomycota</taxon>
        <taxon>Agaricomycotina</taxon>
        <taxon>Agaricomycetes</taxon>
        <taxon>Agaricomycetidae</taxon>
        <taxon>Agaricales</taxon>
        <taxon>Agaricineae</taxon>
        <taxon>Strophariaceae</taxon>
        <taxon>Hypholoma</taxon>
    </lineage>
</organism>
<evidence type="ECO:0000313" key="1">
    <source>
        <dbReference type="EMBL" id="KJA29667.1"/>
    </source>
</evidence>
<sequence>MATAAFVITAVVGGLDVERQPLLAAQRDMRVRKHRSCMNVLIVSRTIPEIRGKVHTSFIHAPKRISGVLPRRPVRCISDIFLKLTVSCIMRIVCAQSLRLCESPEWQHLRGASSSFEPTSIRVS</sequence>
<accession>A0A0D2LNN7</accession>
<dbReference type="EMBL" id="KN817518">
    <property type="protein sequence ID" value="KJA29667.1"/>
    <property type="molecule type" value="Genomic_DNA"/>
</dbReference>